<name>A0A830F1P3_9EURY</name>
<evidence type="ECO:0000313" key="9">
    <source>
        <dbReference type="EMBL" id="GGL31867.1"/>
    </source>
</evidence>
<keyword evidence="5" id="KW-0443">Lipid metabolism</keyword>
<evidence type="ECO:0000256" key="1">
    <source>
        <dbReference type="ARBA" id="ARBA00022516"/>
    </source>
</evidence>
<dbReference type="OrthoDB" id="6062at2157"/>
<keyword evidence="4" id="KW-0560">Oxidoreductase</keyword>
<accession>A0A830F1P3</accession>
<comment type="caution">
    <text evidence="9">The sequence shown here is derived from an EMBL/GenBank/DDBJ whole genome shotgun (WGS) entry which is preliminary data.</text>
</comment>
<dbReference type="AlphaFoldDB" id="A0A830F1P3"/>
<dbReference type="GO" id="GO:0008654">
    <property type="term" value="P:phospholipid biosynthetic process"/>
    <property type="evidence" value="ECO:0007669"/>
    <property type="project" value="UniProtKB-KW"/>
</dbReference>
<dbReference type="Pfam" id="PF05834">
    <property type="entry name" value="Lycopene_cycl"/>
    <property type="match status" value="1"/>
</dbReference>
<evidence type="ECO:0000256" key="3">
    <source>
        <dbReference type="ARBA" id="ARBA00022827"/>
    </source>
</evidence>
<dbReference type="EMBL" id="BMPF01000002">
    <property type="protein sequence ID" value="GGL31867.1"/>
    <property type="molecule type" value="Genomic_DNA"/>
</dbReference>
<dbReference type="NCBIfam" id="NF041385">
    <property type="entry name" value="Dggglyphlred_Halo"/>
    <property type="match status" value="1"/>
</dbReference>
<dbReference type="SUPFAM" id="SSF51905">
    <property type="entry name" value="FAD/NAD(P)-binding domain"/>
    <property type="match status" value="1"/>
</dbReference>
<dbReference type="Pfam" id="PF22578">
    <property type="entry name" value="GGR_cat"/>
    <property type="match status" value="1"/>
</dbReference>
<gene>
    <name evidence="9" type="ORF">GCM10009037_14400</name>
</gene>
<dbReference type="RefSeq" id="WP_188881654.1">
    <property type="nucleotide sequence ID" value="NZ_BMPF01000002.1"/>
</dbReference>
<keyword evidence="1" id="KW-0444">Lipid biosynthesis</keyword>
<sequence length="420" mass="46119">MTDHFDVVIAGAGPAGAQCARDLAERDYDVLVLETENEDDFPRQSNKSTAGTFPSMMGAFGVPDDVVMNFTDSVVIESPNDHFAQTQPGAVLEFGDFKRFLVRDGREAGAEYRFDSRATAPITENGSVVGVRYNGDEEVRADVVVDATGPAAPLAKQLGVVDLERENQAIGIEWEMEGVEVDHPDYADLTDAMMLRLDHDLAPGGYSWIFHTGGDTAKVGLCYIQNEKYHSNKEGLSIDGFLEKWLDNDPRFADAEKIAGKQHRGSAHIQPPGSLSTDGFMAIGDTVPSIDPLWGEGIHKGMKSARAAAVTADRCLTGGTDTSAEEMAIYDELWHRDVAPDAGVRLLMTHLLYYAPNERYDRLMRDINTMDLDTLANVNNGSPRAIAKLLHREDLSLLRDFVRDDTEIVKVGLKDVIPFL</sequence>
<dbReference type="Gene3D" id="3.50.50.60">
    <property type="entry name" value="FAD/NAD(P)-binding domain"/>
    <property type="match status" value="1"/>
</dbReference>
<dbReference type="Proteomes" id="UP000628840">
    <property type="component" value="Unassembled WGS sequence"/>
</dbReference>
<protein>
    <recommendedName>
        <fullName evidence="8">Digeranylgeranylglycerophospholipid reductase catalytic domain-containing protein</fullName>
    </recommendedName>
</protein>
<keyword evidence="10" id="KW-1185">Reference proteome</keyword>
<dbReference type="InterPro" id="IPR054715">
    <property type="entry name" value="GGR_cat"/>
</dbReference>
<proteinExistence type="predicted"/>
<dbReference type="PANTHER" id="PTHR42685">
    <property type="entry name" value="GERANYLGERANYL DIPHOSPHATE REDUCTASE"/>
    <property type="match status" value="1"/>
</dbReference>
<keyword evidence="2" id="KW-0285">Flavoprotein</keyword>
<evidence type="ECO:0000313" key="10">
    <source>
        <dbReference type="Proteomes" id="UP000628840"/>
    </source>
</evidence>
<keyword evidence="6" id="KW-0594">Phospholipid biosynthesis</keyword>
<dbReference type="InterPro" id="IPR054884">
    <property type="entry name" value="Dggglyphlred_Halo"/>
</dbReference>
<evidence type="ECO:0000256" key="4">
    <source>
        <dbReference type="ARBA" id="ARBA00023002"/>
    </source>
</evidence>
<keyword evidence="3" id="KW-0274">FAD</keyword>
<dbReference type="GO" id="GO:0016491">
    <property type="term" value="F:oxidoreductase activity"/>
    <property type="evidence" value="ECO:0007669"/>
    <property type="project" value="UniProtKB-KW"/>
</dbReference>
<dbReference type="PANTHER" id="PTHR42685:SF18">
    <property type="entry name" value="DIGERANYLGERANYLGLYCEROPHOSPHOLIPID REDUCTASE"/>
    <property type="match status" value="1"/>
</dbReference>
<feature type="domain" description="Digeranylgeranylglycerophospholipid reductase catalytic" evidence="8">
    <location>
        <begin position="191"/>
        <end position="247"/>
    </location>
</feature>
<dbReference type="InterPro" id="IPR036188">
    <property type="entry name" value="FAD/NAD-bd_sf"/>
</dbReference>
<evidence type="ECO:0000256" key="7">
    <source>
        <dbReference type="ARBA" id="ARBA00023264"/>
    </source>
</evidence>
<organism evidence="9 10">
    <name type="scientific">Halarchaeum grantii</name>
    <dbReference type="NCBI Taxonomy" id="1193105"/>
    <lineage>
        <taxon>Archaea</taxon>
        <taxon>Methanobacteriati</taxon>
        <taxon>Methanobacteriota</taxon>
        <taxon>Stenosarchaea group</taxon>
        <taxon>Halobacteria</taxon>
        <taxon>Halobacteriales</taxon>
        <taxon>Halobacteriaceae</taxon>
    </lineage>
</organism>
<evidence type="ECO:0000256" key="5">
    <source>
        <dbReference type="ARBA" id="ARBA00023098"/>
    </source>
</evidence>
<dbReference type="InterPro" id="IPR050407">
    <property type="entry name" value="Geranylgeranyl_reductase"/>
</dbReference>
<evidence type="ECO:0000259" key="8">
    <source>
        <dbReference type="Pfam" id="PF22578"/>
    </source>
</evidence>
<keyword evidence="7" id="KW-1208">Phospholipid metabolism</keyword>
<evidence type="ECO:0000256" key="6">
    <source>
        <dbReference type="ARBA" id="ARBA00023209"/>
    </source>
</evidence>
<evidence type="ECO:0000256" key="2">
    <source>
        <dbReference type="ARBA" id="ARBA00022630"/>
    </source>
</evidence>
<reference evidence="9 10" key="1">
    <citation type="journal article" date="2019" name="Int. J. Syst. Evol. Microbiol.">
        <title>The Global Catalogue of Microorganisms (GCM) 10K type strain sequencing project: providing services to taxonomists for standard genome sequencing and annotation.</title>
        <authorList>
            <consortium name="The Broad Institute Genomics Platform"/>
            <consortium name="The Broad Institute Genome Sequencing Center for Infectious Disease"/>
            <person name="Wu L."/>
            <person name="Ma J."/>
        </authorList>
    </citation>
    <scope>NUCLEOTIDE SEQUENCE [LARGE SCALE GENOMIC DNA]</scope>
    <source>
        <strain evidence="9 10">JCM 19585</strain>
    </source>
</reference>